<feature type="region of interest" description="Disordered" evidence="1">
    <location>
        <begin position="1"/>
        <end position="26"/>
    </location>
</feature>
<dbReference type="AlphaFoldDB" id="A0A819Y919"/>
<feature type="compositionally biased region" description="Polar residues" evidence="1">
    <location>
        <begin position="168"/>
        <end position="179"/>
    </location>
</feature>
<feature type="region of interest" description="Disordered" evidence="1">
    <location>
        <begin position="539"/>
        <end position="567"/>
    </location>
</feature>
<feature type="compositionally biased region" description="Polar residues" evidence="1">
    <location>
        <begin position="636"/>
        <end position="651"/>
    </location>
</feature>
<organism evidence="2 3">
    <name type="scientific">Rotaria magnacalcarata</name>
    <dbReference type="NCBI Taxonomy" id="392030"/>
    <lineage>
        <taxon>Eukaryota</taxon>
        <taxon>Metazoa</taxon>
        <taxon>Spiralia</taxon>
        <taxon>Gnathifera</taxon>
        <taxon>Rotifera</taxon>
        <taxon>Eurotatoria</taxon>
        <taxon>Bdelloidea</taxon>
        <taxon>Philodinida</taxon>
        <taxon>Philodinidae</taxon>
        <taxon>Rotaria</taxon>
    </lineage>
</organism>
<evidence type="ECO:0000256" key="1">
    <source>
        <dbReference type="SAM" id="MobiDB-lite"/>
    </source>
</evidence>
<evidence type="ECO:0000313" key="2">
    <source>
        <dbReference type="EMBL" id="CAF4146170.1"/>
    </source>
</evidence>
<gene>
    <name evidence="2" type="ORF">UXM345_LOCUS24852</name>
</gene>
<feature type="region of interest" description="Disordered" evidence="1">
    <location>
        <begin position="625"/>
        <end position="651"/>
    </location>
</feature>
<feature type="region of interest" description="Disordered" evidence="1">
    <location>
        <begin position="412"/>
        <end position="442"/>
    </location>
</feature>
<comment type="caution">
    <text evidence="2">The sequence shown here is derived from an EMBL/GenBank/DDBJ whole genome shotgun (WGS) entry which is preliminary data.</text>
</comment>
<feature type="compositionally biased region" description="Low complexity" evidence="1">
    <location>
        <begin position="424"/>
        <end position="436"/>
    </location>
</feature>
<feature type="compositionally biased region" description="Low complexity" evidence="1">
    <location>
        <begin position="343"/>
        <end position="359"/>
    </location>
</feature>
<dbReference type="EMBL" id="CAJOBF010004618">
    <property type="protein sequence ID" value="CAF4146170.1"/>
    <property type="molecule type" value="Genomic_DNA"/>
</dbReference>
<feature type="compositionally biased region" description="Basic and acidic residues" evidence="1">
    <location>
        <begin position="625"/>
        <end position="635"/>
    </location>
</feature>
<feature type="non-terminal residue" evidence="2">
    <location>
        <position position="1"/>
    </location>
</feature>
<feature type="region of interest" description="Disordered" evidence="1">
    <location>
        <begin position="168"/>
        <end position="303"/>
    </location>
</feature>
<feature type="compositionally biased region" description="Polar residues" evidence="1">
    <location>
        <begin position="238"/>
        <end position="261"/>
    </location>
</feature>
<reference evidence="2" key="1">
    <citation type="submission" date="2021-02" db="EMBL/GenBank/DDBJ databases">
        <authorList>
            <person name="Nowell W R."/>
        </authorList>
    </citation>
    <scope>NUCLEOTIDE SEQUENCE</scope>
</reference>
<dbReference type="Proteomes" id="UP000663842">
    <property type="component" value="Unassembled WGS sequence"/>
</dbReference>
<protein>
    <submittedName>
        <fullName evidence="2">Uncharacterized protein</fullName>
    </submittedName>
</protein>
<evidence type="ECO:0000313" key="3">
    <source>
        <dbReference type="Proteomes" id="UP000663842"/>
    </source>
</evidence>
<feature type="compositionally biased region" description="Polar residues" evidence="1">
    <location>
        <begin position="277"/>
        <end position="303"/>
    </location>
</feature>
<proteinExistence type="predicted"/>
<feature type="region of interest" description="Disordered" evidence="1">
    <location>
        <begin position="339"/>
        <end position="359"/>
    </location>
</feature>
<name>A0A819Y919_9BILA</name>
<accession>A0A819Y919</accession>
<feature type="compositionally biased region" description="Polar residues" evidence="1">
    <location>
        <begin position="540"/>
        <end position="567"/>
    </location>
</feature>
<sequence length="767" mass="85749">MDSNNDKVESLTITPLDPQEESKIPDAQVNPATMMISVPKFQLVDGTEENVLESTNFVAPTGQSPKAAFSSIIKGERSSPDIFVPPPYTTDQQKASNSPVDNRSVAIWVKSTTTESSSPTIERSPSLPLTLFEPIIQRSRGNSTVSTICDHQQSIVSDTMTVPQISLSNDLQRSSSLPINDQYHRNANEEEEEEEKKEDISMKFLPVTESEDSEIDKNSKCVQSEEEQQQQQQIQFQGRSPTTRESSKKSSNVSFHASVSTDCHPKPSVSHRRRRTSWNTTKNKSTEFQRSQSQAVNLQPQSLHSQILRKQFRTTLSMPNGAYDPSGDTTRQSSYMSDSVFLSPSNTHSSSSRSCSHYSPHPSFLAIPSSTSNQSSNRSGTDLVSLETNSHEQLKTFSANTNEAVNEKILLDRHLRNNQMSTTSSGTPSTENLSSSSDDELSGINKKMKRLQIDNGGKKGPIDKKRDILKQLMWLLEKKPTIISRSALVNRHHSTSPKQQHQKSAPNPFVEFCSSFHSNNVPSSITRKEPDIMPKIANVNDPSTRSTPLPTSLQLTSSDPVPQSYSSLQSTHSDFIAMTPLMNAQSSTKKLTNTTTATSLSSSLHLHRKRVTHRHNLSGFAALTRDHKNSSHKSEQQTNIQTVQQESDSKSPFTRNIEAILNEHLTMINSLLSNYSYNTGIQCATQTSSIRDFLYMRLNDLSQKNPMNERCSRVETKAFIDLISTFQMNRAHHYGFLTESVKDLITINQDVIQLSNRYLESEDDVTK</sequence>